<proteinExistence type="predicted"/>
<accession>N8X175</accession>
<evidence type="ECO:0000313" key="1">
    <source>
        <dbReference type="EMBL" id="ENV00905.1"/>
    </source>
</evidence>
<evidence type="ECO:0000313" key="2">
    <source>
        <dbReference type="Proteomes" id="UP000013070"/>
    </source>
</evidence>
<dbReference type="HOGENOM" id="CLU_2857482_0_0_6"/>
<keyword evidence="2" id="KW-1185">Reference proteome</keyword>
<sequence length="64" mass="7326">MFSTEKAAVQSIKNIITNLEEEMLPRSFPGDDEVEEALNLIKRHLDTITSSLYMREAEINAQED</sequence>
<protein>
    <submittedName>
        <fullName evidence="1">Uncharacterized protein</fullName>
    </submittedName>
</protein>
<dbReference type="RefSeq" id="WP_004788533.1">
    <property type="nucleotide sequence ID" value="NZ_KB849416.1"/>
</dbReference>
<name>N8X175_9GAMM</name>
<dbReference type="AlphaFoldDB" id="N8X175"/>
<organism evidence="1 2">
    <name type="scientific">Acinetobacter variabilis</name>
    <dbReference type="NCBI Taxonomy" id="70346"/>
    <lineage>
        <taxon>Bacteria</taxon>
        <taxon>Pseudomonadati</taxon>
        <taxon>Pseudomonadota</taxon>
        <taxon>Gammaproteobacteria</taxon>
        <taxon>Moraxellales</taxon>
        <taxon>Moraxellaceae</taxon>
        <taxon>Acinetobacter</taxon>
    </lineage>
</organism>
<reference evidence="1 2" key="1">
    <citation type="submission" date="2013-02" db="EMBL/GenBank/DDBJ databases">
        <title>The Genome Sequence of Acinetobacter sp. NIPH 899.</title>
        <authorList>
            <consortium name="The Broad Institute Genome Sequencing Platform"/>
            <consortium name="The Broad Institute Genome Sequencing Center for Infectious Disease"/>
            <person name="Cerqueira G."/>
            <person name="Feldgarden M."/>
            <person name="Courvalin P."/>
            <person name="Perichon B."/>
            <person name="Grillot-Courvalin C."/>
            <person name="Clermont D."/>
            <person name="Rocha E."/>
            <person name="Yoon E.-J."/>
            <person name="Nemec A."/>
            <person name="Walker B."/>
            <person name="Young S.K."/>
            <person name="Zeng Q."/>
            <person name="Gargeya S."/>
            <person name="Fitzgerald M."/>
            <person name="Haas B."/>
            <person name="Abouelleil A."/>
            <person name="Alvarado L."/>
            <person name="Arachchi H.M."/>
            <person name="Berlin A.M."/>
            <person name="Chapman S.B."/>
            <person name="Dewar J."/>
            <person name="Goldberg J."/>
            <person name="Griggs A."/>
            <person name="Gujja S."/>
            <person name="Hansen M."/>
            <person name="Howarth C."/>
            <person name="Imamovic A."/>
            <person name="Larimer J."/>
            <person name="McCowan C."/>
            <person name="Murphy C."/>
            <person name="Neiman D."/>
            <person name="Pearson M."/>
            <person name="Priest M."/>
            <person name="Roberts A."/>
            <person name="Saif S."/>
            <person name="Shea T."/>
            <person name="Sisk P."/>
            <person name="Sykes S."/>
            <person name="Wortman J."/>
            <person name="Nusbaum C."/>
            <person name="Birren B."/>
        </authorList>
    </citation>
    <scope>NUCLEOTIDE SEQUENCE [LARGE SCALE GENOMIC DNA]</scope>
    <source>
        <strain evidence="1 2">NIPH 899</strain>
    </source>
</reference>
<comment type="caution">
    <text evidence="1">The sequence shown here is derived from an EMBL/GenBank/DDBJ whole genome shotgun (WGS) entry which is preliminary data.</text>
</comment>
<dbReference type="EMBL" id="APPE01000009">
    <property type="protein sequence ID" value="ENV00905.1"/>
    <property type="molecule type" value="Genomic_DNA"/>
</dbReference>
<gene>
    <name evidence="1" type="ORF">F969_00100</name>
</gene>
<dbReference type="PATRIC" id="fig|1217710.3.peg.87"/>
<dbReference type="Proteomes" id="UP000013070">
    <property type="component" value="Unassembled WGS sequence"/>
</dbReference>